<reference evidence="7" key="2">
    <citation type="submission" date="2025-09" db="UniProtKB">
        <authorList>
            <consortium name="Ensembl"/>
        </authorList>
    </citation>
    <scope>IDENTIFICATION</scope>
</reference>
<reference evidence="7" key="1">
    <citation type="submission" date="2025-08" db="UniProtKB">
        <authorList>
            <consortium name="Ensembl"/>
        </authorList>
    </citation>
    <scope>IDENTIFICATION</scope>
</reference>
<dbReference type="GO" id="GO:0045944">
    <property type="term" value="P:positive regulation of transcription by RNA polymerase II"/>
    <property type="evidence" value="ECO:0007669"/>
    <property type="project" value="TreeGrafter"/>
</dbReference>
<evidence type="ECO:0000256" key="4">
    <source>
        <dbReference type="PROSITE-ProRule" id="PRU00401"/>
    </source>
</evidence>
<evidence type="ECO:0000313" key="7">
    <source>
        <dbReference type="Ensembl" id="ENSMALP00000024913.1"/>
    </source>
</evidence>
<dbReference type="GO" id="GO:0051145">
    <property type="term" value="P:smooth muscle cell differentiation"/>
    <property type="evidence" value="ECO:0007669"/>
    <property type="project" value="TreeGrafter"/>
</dbReference>
<dbReference type="GO" id="GO:0005634">
    <property type="term" value="C:nucleus"/>
    <property type="evidence" value="ECO:0007669"/>
    <property type="project" value="UniProtKB-SubCell"/>
</dbReference>
<dbReference type="InterPro" id="IPR043451">
    <property type="entry name" value="Myocardin-like"/>
</dbReference>
<accession>A0A3Q3JVN7</accession>
<keyword evidence="8" id="KW-1185">Reference proteome</keyword>
<dbReference type="Ensembl" id="ENSMALT00000025383.1">
    <property type="protein sequence ID" value="ENSMALP00000024913.1"/>
    <property type="gene ID" value="ENSMALG00000017333.1"/>
</dbReference>
<organism evidence="7 8">
    <name type="scientific">Monopterus albus</name>
    <name type="common">Swamp eel</name>
    <dbReference type="NCBI Taxonomy" id="43700"/>
    <lineage>
        <taxon>Eukaryota</taxon>
        <taxon>Metazoa</taxon>
        <taxon>Chordata</taxon>
        <taxon>Craniata</taxon>
        <taxon>Vertebrata</taxon>
        <taxon>Euteleostomi</taxon>
        <taxon>Actinopterygii</taxon>
        <taxon>Neopterygii</taxon>
        <taxon>Teleostei</taxon>
        <taxon>Neoteleostei</taxon>
        <taxon>Acanthomorphata</taxon>
        <taxon>Anabantaria</taxon>
        <taxon>Synbranchiformes</taxon>
        <taxon>Synbranchidae</taxon>
        <taxon>Monopterus</taxon>
    </lineage>
</organism>
<dbReference type="AlphaFoldDB" id="A0A3Q3JVN7"/>
<dbReference type="PANTHER" id="PTHR22793">
    <property type="entry name" value="MYOCARDIN-RELATED TRANSCRIPTION FACTOR-RELATED"/>
    <property type="match status" value="1"/>
</dbReference>
<dbReference type="GO" id="GO:0003713">
    <property type="term" value="F:transcription coactivator activity"/>
    <property type="evidence" value="ECO:0007669"/>
    <property type="project" value="TreeGrafter"/>
</dbReference>
<keyword evidence="5" id="KW-0009">Actin-binding</keyword>
<feature type="repeat" description="RPEL" evidence="4">
    <location>
        <begin position="94"/>
        <end position="119"/>
    </location>
</feature>
<feature type="repeat" description="RPEL" evidence="4">
    <location>
        <begin position="138"/>
        <end position="163"/>
    </location>
</feature>
<protein>
    <recommendedName>
        <fullName evidence="5">Phosphatase and actin regulator</fullName>
    </recommendedName>
</protein>
<keyword evidence="2 5" id="KW-0677">Repeat</keyword>
<evidence type="ECO:0000256" key="1">
    <source>
        <dbReference type="ARBA" id="ARBA00004123"/>
    </source>
</evidence>
<feature type="compositionally biased region" description="Polar residues" evidence="6">
    <location>
        <begin position="1"/>
        <end position="12"/>
    </location>
</feature>
<dbReference type="STRING" id="43700.ENSMALP00000024913"/>
<dbReference type="SMART" id="SM00707">
    <property type="entry name" value="RPEL"/>
    <property type="match status" value="2"/>
</dbReference>
<proteinExistence type="inferred from homology"/>
<evidence type="ECO:0000256" key="2">
    <source>
        <dbReference type="ARBA" id="ARBA00022737"/>
    </source>
</evidence>
<dbReference type="InterPro" id="IPR004018">
    <property type="entry name" value="RPEL_repeat"/>
</dbReference>
<evidence type="ECO:0000313" key="8">
    <source>
        <dbReference type="Proteomes" id="UP000261600"/>
    </source>
</evidence>
<dbReference type="Proteomes" id="UP000261600">
    <property type="component" value="Unplaced"/>
</dbReference>
<dbReference type="Gene3D" id="6.10.140.2040">
    <property type="match status" value="1"/>
</dbReference>
<dbReference type="PROSITE" id="PS51073">
    <property type="entry name" value="RPEL"/>
    <property type="match status" value="2"/>
</dbReference>
<comment type="similarity">
    <text evidence="5">Belongs to the phosphatase and actin regulator family.</text>
</comment>
<feature type="region of interest" description="Disordered" evidence="6">
    <location>
        <begin position="1"/>
        <end position="56"/>
    </location>
</feature>
<comment type="subunit">
    <text evidence="5">Binds PPP1CA and actin.</text>
</comment>
<dbReference type="Pfam" id="PF02755">
    <property type="entry name" value="RPEL"/>
    <property type="match status" value="2"/>
</dbReference>
<keyword evidence="3" id="KW-0539">Nucleus</keyword>
<evidence type="ECO:0000256" key="3">
    <source>
        <dbReference type="ARBA" id="ARBA00023242"/>
    </source>
</evidence>
<evidence type="ECO:0000256" key="5">
    <source>
        <dbReference type="RuleBase" id="RU301113"/>
    </source>
</evidence>
<sequence>AIVATASKQQCNCEAKRAAAEEEDQQTPLSPEESGPGTGCHFGDRPRSDASIPSPQSEAVVNELQGLTLQPGHNLLPITKRRILFLLPLLPRCSVLQLKLQQRRTREELVNQGIMPPLKSSAAFHKQRRSLERARTEDYLKRKIRSRPERSELIRMHILEGNHCCGLRTVTIGYNKSCLPSHPCLTDRR</sequence>
<dbReference type="GO" id="GO:0004864">
    <property type="term" value="F:protein phosphatase inhibitor activity"/>
    <property type="evidence" value="ECO:0007669"/>
    <property type="project" value="UniProtKB-UniRule"/>
</dbReference>
<dbReference type="PANTHER" id="PTHR22793:SF6">
    <property type="entry name" value="MYOCARDIN-RELATED TRANSCRIPTION FACTOR A"/>
    <property type="match status" value="1"/>
</dbReference>
<comment type="subcellular location">
    <subcellularLocation>
        <location evidence="1">Nucleus</location>
    </subcellularLocation>
</comment>
<evidence type="ECO:0000256" key="6">
    <source>
        <dbReference type="SAM" id="MobiDB-lite"/>
    </source>
</evidence>
<dbReference type="GO" id="GO:0003779">
    <property type="term" value="F:actin binding"/>
    <property type="evidence" value="ECO:0007669"/>
    <property type="project" value="UniProtKB-KW"/>
</dbReference>
<name>A0A3Q3JVN7_MONAL</name>